<sequence>MKHFLDFSLMIDIICLSGPSQVIIVAVLSIFPLVPRHLANKANRLSLLGTACSSLYSLYTLYGKPRAWNLPAIQSWLQSVIGTKDFIYFIYCLTFVSSQAPFKFSLIPVVCRSSDYVAKFLRRNFRHSALYRYFQQYATSRATGCDGSTSGKTLGYMPLSCGRKYLDEVCLWVEANTTTLSILSSNAEIAQGFLLILSLWQRSILQTFMYWQVCFYSIIVPYNSIYSDKNPYFRPRLACACYSSLLKLMYHAPPTASYHRSVWSRIGRTVYPYLYRYAPFLASPVSAVQRWWLR</sequence>
<evidence type="ECO:0000313" key="6">
    <source>
        <dbReference type="EMBL" id="MQM11872.1"/>
    </source>
</evidence>
<dbReference type="GO" id="GO:0061024">
    <property type="term" value="P:membrane organization"/>
    <property type="evidence" value="ECO:0007669"/>
    <property type="project" value="TreeGrafter"/>
</dbReference>
<evidence type="ECO:0000256" key="3">
    <source>
        <dbReference type="ARBA" id="ARBA00022989"/>
    </source>
</evidence>
<keyword evidence="2 5" id="KW-0812">Transmembrane</keyword>
<evidence type="ECO:0000256" key="5">
    <source>
        <dbReference type="SAM" id="Phobius"/>
    </source>
</evidence>
<accession>A0A843WMR9</accession>
<feature type="transmembrane region" description="Helical" evidence="5">
    <location>
        <begin position="7"/>
        <end position="33"/>
    </location>
</feature>
<gene>
    <name evidence="6" type="ORF">Taro_044781</name>
</gene>
<dbReference type="EMBL" id="NMUH01005132">
    <property type="protein sequence ID" value="MQM11872.1"/>
    <property type="molecule type" value="Genomic_DNA"/>
</dbReference>
<dbReference type="GO" id="GO:0016020">
    <property type="term" value="C:membrane"/>
    <property type="evidence" value="ECO:0007669"/>
    <property type="project" value="UniProtKB-SubCell"/>
</dbReference>
<evidence type="ECO:0000256" key="1">
    <source>
        <dbReference type="ARBA" id="ARBA00004141"/>
    </source>
</evidence>
<dbReference type="PANTHER" id="PTHR12703">
    <property type="entry name" value="TRANSMEMBRANE PROTEIN 33"/>
    <property type="match status" value="1"/>
</dbReference>
<evidence type="ECO:0000256" key="4">
    <source>
        <dbReference type="ARBA" id="ARBA00023136"/>
    </source>
</evidence>
<evidence type="ECO:0000313" key="7">
    <source>
        <dbReference type="Proteomes" id="UP000652761"/>
    </source>
</evidence>
<protein>
    <submittedName>
        <fullName evidence="6">Uncharacterized protein</fullName>
    </submittedName>
</protein>
<dbReference type="GO" id="GO:0005783">
    <property type="term" value="C:endoplasmic reticulum"/>
    <property type="evidence" value="ECO:0007669"/>
    <property type="project" value="TreeGrafter"/>
</dbReference>
<organism evidence="6 7">
    <name type="scientific">Colocasia esculenta</name>
    <name type="common">Wild taro</name>
    <name type="synonym">Arum esculentum</name>
    <dbReference type="NCBI Taxonomy" id="4460"/>
    <lineage>
        <taxon>Eukaryota</taxon>
        <taxon>Viridiplantae</taxon>
        <taxon>Streptophyta</taxon>
        <taxon>Embryophyta</taxon>
        <taxon>Tracheophyta</taxon>
        <taxon>Spermatophyta</taxon>
        <taxon>Magnoliopsida</taxon>
        <taxon>Liliopsida</taxon>
        <taxon>Araceae</taxon>
        <taxon>Aroideae</taxon>
        <taxon>Colocasieae</taxon>
        <taxon>Colocasia</taxon>
    </lineage>
</organism>
<dbReference type="InterPro" id="IPR051645">
    <property type="entry name" value="PER33/POM33_regulator"/>
</dbReference>
<keyword evidence="4 5" id="KW-0472">Membrane</keyword>
<proteinExistence type="predicted"/>
<dbReference type="AlphaFoldDB" id="A0A843WMR9"/>
<dbReference type="GO" id="GO:0071786">
    <property type="term" value="P:endoplasmic reticulum tubular network organization"/>
    <property type="evidence" value="ECO:0007669"/>
    <property type="project" value="TreeGrafter"/>
</dbReference>
<comment type="caution">
    <text evidence="6">The sequence shown here is derived from an EMBL/GenBank/DDBJ whole genome shotgun (WGS) entry which is preliminary data.</text>
</comment>
<keyword evidence="7" id="KW-1185">Reference proteome</keyword>
<comment type="subcellular location">
    <subcellularLocation>
        <location evidence="1">Membrane</location>
        <topology evidence="1">Multi-pass membrane protein</topology>
    </subcellularLocation>
</comment>
<dbReference type="OrthoDB" id="2017147at2759"/>
<keyword evidence="3 5" id="KW-1133">Transmembrane helix</keyword>
<dbReference type="Proteomes" id="UP000652761">
    <property type="component" value="Unassembled WGS sequence"/>
</dbReference>
<dbReference type="PANTHER" id="PTHR12703:SF4">
    <property type="entry name" value="TRANSMEMBRANE PROTEIN 33"/>
    <property type="match status" value="1"/>
</dbReference>
<evidence type="ECO:0000256" key="2">
    <source>
        <dbReference type="ARBA" id="ARBA00022692"/>
    </source>
</evidence>
<name>A0A843WMR9_COLES</name>
<reference evidence="6" key="1">
    <citation type="submission" date="2017-07" db="EMBL/GenBank/DDBJ databases">
        <title>Taro Niue Genome Assembly and Annotation.</title>
        <authorList>
            <person name="Atibalentja N."/>
            <person name="Keating K."/>
            <person name="Fields C.J."/>
        </authorList>
    </citation>
    <scope>NUCLEOTIDE SEQUENCE</scope>
    <source>
        <strain evidence="6">Niue_2</strain>
        <tissue evidence="6">Leaf</tissue>
    </source>
</reference>